<name>A0A0P0VZR6_ORYSJ</name>
<reference evidence="1 2" key="3">
    <citation type="journal article" date="2013" name="Rice">
        <title>Improvement of the Oryza sativa Nipponbare reference genome using next generation sequence and optical map data.</title>
        <authorList>
            <person name="Kawahara Y."/>
            <person name="de la Bastide M."/>
            <person name="Hamilton J.P."/>
            <person name="Kanamori H."/>
            <person name="McCombie W.R."/>
            <person name="Ouyang S."/>
            <person name="Schwartz D.C."/>
            <person name="Tanaka T."/>
            <person name="Wu J."/>
            <person name="Zhou S."/>
            <person name="Childs K.L."/>
            <person name="Davidson R.M."/>
            <person name="Lin H."/>
            <person name="Quesada-Ocampo L."/>
            <person name="Vaillancourt B."/>
            <person name="Sakai H."/>
            <person name="Lee S.S."/>
            <person name="Kim J."/>
            <person name="Numa H."/>
            <person name="Itoh T."/>
            <person name="Buell C.R."/>
            <person name="Matsumoto T."/>
        </authorList>
    </citation>
    <scope>NUCLEOTIDE SEQUENCE [LARGE SCALE GENOMIC DNA]</scope>
    <source>
        <strain evidence="2">cv. Nipponbare</strain>
    </source>
</reference>
<protein>
    <submittedName>
        <fullName evidence="1">Os03g0430575 protein</fullName>
    </submittedName>
</protein>
<reference evidence="2" key="1">
    <citation type="journal article" date="2005" name="Nature">
        <title>The map-based sequence of the rice genome.</title>
        <authorList>
            <consortium name="International rice genome sequencing project (IRGSP)"/>
            <person name="Matsumoto T."/>
            <person name="Wu J."/>
            <person name="Kanamori H."/>
            <person name="Katayose Y."/>
            <person name="Fujisawa M."/>
            <person name="Namiki N."/>
            <person name="Mizuno H."/>
            <person name="Yamamoto K."/>
            <person name="Antonio B.A."/>
            <person name="Baba T."/>
            <person name="Sakata K."/>
            <person name="Nagamura Y."/>
            <person name="Aoki H."/>
            <person name="Arikawa K."/>
            <person name="Arita K."/>
            <person name="Bito T."/>
            <person name="Chiden Y."/>
            <person name="Fujitsuka N."/>
            <person name="Fukunaka R."/>
            <person name="Hamada M."/>
            <person name="Harada C."/>
            <person name="Hayashi A."/>
            <person name="Hijishita S."/>
            <person name="Honda M."/>
            <person name="Hosokawa S."/>
            <person name="Ichikawa Y."/>
            <person name="Idonuma A."/>
            <person name="Iijima M."/>
            <person name="Ikeda M."/>
            <person name="Ikeno M."/>
            <person name="Ito K."/>
            <person name="Ito S."/>
            <person name="Ito T."/>
            <person name="Ito Y."/>
            <person name="Ito Y."/>
            <person name="Iwabuchi A."/>
            <person name="Kamiya K."/>
            <person name="Karasawa W."/>
            <person name="Kurita K."/>
            <person name="Katagiri S."/>
            <person name="Kikuta A."/>
            <person name="Kobayashi H."/>
            <person name="Kobayashi N."/>
            <person name="Machita K."/>
            <person name="Maehara T."/>
            <person name="Masukawa M."/>
            <person name="Mizubayashi T."/>
            <person name="Mukai Y."/>
            <person name="Nagasaki H."/>
            <person name="Nagata Y."/>
            <person name="Naito S."/>
            <person name="Nakashima M."/>
            <person name="Nakama Y."/>
            <person name="Nakamichi Y."/>
            <person name="Nakamura M."/>
            <person name="Meguro A."/>
            <person name="Negishi M."/>
            <person name="Ohta I."/>
            <person name="Ohta T."/>
            <person name="Okamoto M."/>
            <person name="Ono N."/>
            <person name="Saji S."/>
            <person name="Sakaguchi M."/>
            <person name="Sakai K."/>
            <person name="Shibata M."/>
            <person name="Shimokawa T."/>
            <person name="Song J."/>
            <person name="Takazaki Y."/>
            <person name="Terasawa K."/>
            <person name="Tsugane M."/>
            <person name="Tsuji K."/>
            <person name="Ueda S."/>
            <person name="Waki K."/>
            <person name="Yamagata H."/>
            <person name="Yamamoto M."/>
            <person name="Yamamoto S."/>
            <person name="Yamane H."/>
            <person name="Yoshiki S."/>
            <person name="Yoshihara R."/>
            <person name="Yukawa K."/>
            <person name="Zhong H."/>
            <person name="Yano M."/>
            <person name="Yuan Q."/>
            <person name="Ouyang S."/>
            <person name="Liu J."/>
            <person name="Jones K.M."/>
            <person name="Gansberger K."/>
            <person name="Moffat K."/>
            <person name="Hill J."/>
            <person name="Bera J."/>
            <person name="Fadrosh D."/>
            <person name="Jin S."/>
            <person name="Johri S."/>
            <person name="Kim M."/>
            <person name="Overton L."/>
            <person name="Reardon M."/>
            <person name="Tsitrin T."/>
            <person name="Vuong H."/>
            <person name="Weaver B."/>
            <person name="Ciecko A."/>
            <person name="Tallon L."/>
            <person name="Jackson J."/>
            <person name="Pai G."/>
            <person name="Aken S.V."/>
            <person name="Utterback T."/>
            <person name="Reidmuller S."/>
            <person name="Feldblyum T."/>
            <person name="Hsiao J."/>
            <person name="Zismann V."/>
            <person name="Iobst S."/>
            <person name="de Vazeille A.R."/>
            <person name="Buell C.R."/>
            <person name="Ying K."/>
            <person name="Li Y."/>
            <person name="Lu T."/>
            <person name="Huang Y."/>
            <person name="Zhao Q."/>
            <person name="Feng Q."/>
            <person name="Zhang L."/>
            <person name="Zhu J."/>
            <person name="Weng Q."/>
            <person name="Mu J."/>
            <person name="Lu Y."/>
            <person name="Fan D."/>
            <person name="Liu Y."/>
            <person name="Guan J."/>
            <person name="Zhang Y."/>
            <person name="Yu S."/>
            <person name="Liu X."/>
            <person name="Zhang Y."/>
            <person name="Hong G."/>
            <person name="Han B."/>
            <person name="Choisne N."/>
            <person name="Demange N."/>
            <person name="Orjeda G."/>
            <person name="Samain S."/>
            <person name="Cattolico L."/>
            <person name="Pelletier E."/>
            <person name="Couloux A."/>
            <person name="Segurens B."/>
            <person name="Wincker P."/>
            <person name="D'Hont A."/>
            <person name="Scarpelli C."/>
            <person name="Weissenbach J."/>
            <person name="Salanoubat M."/>
            <person name="Quetier F."/>
            <person name="Yu Y."/>
            <person name="Kim H.R."/>
            <person name="Rambo T."/>
            <person name="Currie J."/>
            <person name="Collura K."/>
            <person name="Luo M."/>
            <person name="Yang T."/>
            <person name="Ammiraju J.S.S."/>
            <person name="Engler F."/>
            <person name="Soderlund C."/>
            <person name="Wing R.A."/>
            <person name="Palmer L.E."/>
            <person name="de la Bastide M."/>
            <person name="Spiegel L."/>
            <person name="Nascimento L."/>
            <person name="Zutavern T."/>
            <person name="O'Shaughnessy A."/>
            <person name="Dike S."/>
            <person name="Dedhia N."/>
            <person name="Preston R."/>
            <person name="Balija V."/>
            <person name="McCombie W.R."/>
            <person name="Chow T."/>
            <person name="Chen H."/>
            <person name="Chung M."/>
            <person name="Chen C."/>
            <person name="Shaw J."/>
            <person name="Wu H."/>
            <person name="Hsiao K."/>
            <person name="Chao Y."/>
            <person name="Chu M."/>
            <person name="Cheng C."/>
            <person name="Hour A."/>
            <person name="Lee P."/>
            <person name="Lin S."/>
            <person name="Lin Y."/>
            <person name="Liou J."/>
            <person name="Liu S."/>
            <person name="Hsing Y."/>
            <person name="Raghuvanshi S."/>
            <person name="Mohanty A."/>
            <person name="Bharti A.K."/>
            <person name="Gaur A."/>
            <person name="Gupta V."/>
            <person name="Kumar D."/>
            <person name="Ravi V."/>
            <person name="Vij S."/>
            <person name="Kapur A."/>
            <person name="Khurana P."/>
            <person name="Khurana P."/>
            <person name="Khurana J.P."/>
            <person name="Tyagi A.K."/>
            <person name="Gaikwad K."/>
            <person name="Singh A."/>
            <person name="Dalal V."/>
            <person name="Srivastava S."/>
            <person name="Dixit A."/>
            <person name="Pal A.K."/>
            <person name="Ghazi I.A."/>
            <person name="Yadav M."/>
            <person name="Pandit A."/>
            <person name="Bhargava A."/>
            <person name="Sureshbabu K."/>
            <person name="Batra K."/>
            <person name="Sharma T.R."/>
            <person name="Mohapatra T."/>
            <person name="Singh N.K."/>
            <person name="Messing J."/>
            <person name="Nelson A.B."/>
            <person name="Fuks G."/>
            <person name="Kavchok S."/>
            <person name="Keizer G."/>
            <person name="Linton E."/>
            <person name="Llaca V."/>
            <person name="Song R."/>
            <person name="Tanyolac B."/>
            <person name="Young S."/>
            <person name="Ho-Il K."/>
            <person name="Hahn J.H."/>
            <person name="Sangsakoo G."/>
            <person name="Vanavichit A."/>
            <person name="de Mattos Luiz.A.T."/>
            <person name="Zimmer P.D."/>
            <person name="Malone G."/>
            <person name="Dellagostin O."/>
            <person name="de Oliveira A.C."/>
            <person name="Bevan M."/>
            <person name="Bancroft I."/>
            <person name="Minx P."/>
            <person name="Cordum H."/>
            <person name="Wilson R."/>
            <person name="Cheng Z."/>
            <person name="Jin W."/>
            <person name="Jiang J."/>
            <person name="Leong S.A."/>
            <person name="Iwama H."/>
            <person name="Gojobori T."/>
            <person name="Itoh T."/>
            <person name="Niimura Y."/>
            <person name="Fujii Y."/>
            <person name="Habara T."/>
            <person name="Sakai H."/>
            <person name="Sato Y."/>
            <person name="Wilson G."/>
            <person name="Kumar K."/>
            <person name="McCouch S."/>
            <person name="Juretic N."/>
            <person name="Hoen D."/>
            <person name="Wright S."/>
            <person name="Bruskiewich R."/>
            <person name="Bureau T."/>
            <person name="Miyao A."/>
            <person name="Hirochika H."/>
            <person name="Nishikawa T."/>
            <person name="Kadowaki K."/>
            <person name="Sugiura M."/>
            <person name="Burr B."/>
            <person name="Sasaki T."/>
        </authorList>
    </citation>
    <scope>NUCLEOTIDE SEQUENCE [LARGE SCALE GENOMIC DNA]</scope>
    <source>
        <strain evidence="2">cv. Nipponbare</strain>
    </source>
</reference>
<dbReference type="Proteomes" id="UP000059680">
    <property type="component" value="Chromosome 3"/>
</dbReference>
<reference evidence="1 2" key="2">
    <citation type="journal article" date="2013" name="Plant Cell Physiol.">
        <title>Rice Annotation Project Database (RAP-DB): an integrative and interactive database for rice genomics.</title>
        <authorList>
            <person name="Sakai H."/>
            <person name="Lee S.S."/>
            <person name="Tanaka T."/>
            <person name="Numa H."/>
            <person name="Kim J."/>
            <person name="Kawahara Y."/>
            <person name="Wakimoto H."/>
            <person name="Yang C.C."/>
            <person name="Iwamoto M."/>
            <person name="Abe T."/>
            <person name="Yamada Y."/>
            <person name="Muto A."/>
            <person name="Inokuchi H."/>
            <person name="Ikemura T."/>
            <person name="Matsumoto T."/>
            <person name="Sasaki T."/>
            <person name="Itoh T."/>
        </authorList>
    </citation>
    <scope>NUCLEOTIDE SEQUENCE [LARGE SCALE GENOMIC DNA]</scope>
    <source>
        <strain evidence="2">cv. Nipponbare</strain>
    </source>
</reference>
<dbReference type="EMBL" id="AP014959">
    <property type="protein sequence ID" value="BAS84813.1"/>
    <property type="molecule type" value="Genomic_DNA"/>
</dbReference>
<dbReference type="InParanoid" id="A0A0P0VZR6"/>
<dbReference type="FunCoup" id="A0A0P0VZR6">
    <property type="interactions" value="4"/>
</dbReference>
<keyword evidence="2" id="KW-1185">Reference proteome</keyword>
<organism evidence="1 2">
    <name type="scientific">Oryza sativa subsp. japonica</name>
    <name type="common">Rice</name>
    <dbReference type="NCBI Taxonomy" id="39947"/>
    <lineage>
        <taxon>Eukaryota</taxon>
        <taxon>Viridiplantae</taxon>
        <taxon>Streptophyta</taxon>
        <taxon>Embryophyta</taxon>
        <taxon>Tracheophyta</taxon>
        <taxon>Spermatophyta</taxon>
        <taxon>Magnoliopsida</taxon>
        <taxon>Liliopsida</taxon>
        <taxon>Poales</taxon>
        <taxon>Poaceae</taxon>
        <taxon>BOP clade</taxon>
        <taxon>Oryzoideae</taxon>
        <taxon>Oryzeae</taxon>
        <taxon>Oryzinae</taxon>
        <taxon>Oryza</taxon>
        <taxon>Oryza sativa</taxon>
    </lineage>
</organism>
<accession>A0A0P0VZR6</accession>
<dbReference type="PaxDb" id="39947-A0A0P0VZR6"/>
<sequence>MSYTRPGSAALAGLMWPAPVRNAVALSWCSSRIGLPAPSTASDVVRMADLMAAGNQSGWRLLTSAATPLACGVAMDVPDMTLKSPPPPPPPPCWRCGGHAARMLSPGARTSGLSTPGATLLGPRDEKEATVGAGWTLSNVLSNTTVALGLQPPADDDDDLAYSVMLWPPATVTCTMPGP</sequence>
<gene>
    <name evidence="1" type="ordered locus">Os03g0430575</name>
    <name evidence="1" type="ORF">OSNPB_030430575</name>
</gene>
<proteinExistence type="predicted"/>
<evidence type="ECO:0000313" key="1">
    <source>
        <dbReference type="EMBL" id="BAS84813.1"/>
    </source>
</evidence>
<dbReference type="Gramene" id="Os03t0430575-00">
    <property type="protein sequence ID" value="Os03t0430575-00"/>
    <property type="gene ID" value="Os03g0430575"/>
</dbReference>
<evidence type="ECO:0000313" key="2">
    <source>
        <dbReference type="Proteomes" id="UP000059680"/>
    </source>
</evidence>
<dbReference type="AlphaFoldDB" id="A0A0P0VZR6"/>